<dbReference type="EMBL" id="MU275977">
    <property type="protein sequence ID" value="KAI0044621.1"/>
    <property type="molecule type" value="Genomic_DNA"/>
</dbReference>
<comment type="caution">
    <text evidence="1">The sequence shown here is derived from an EMBL/GenBank/DDBJ whole genome shotgun (WGS) entry which is preliminary data.</text>
</comment>
<feature type="non-terminal residue" evidence="1">
    <location>
        <position position="151"/>
    </location>
</feature>
<keyword evidence="2" id="KW-1185">Reference proteome</keyword>
<name>A0ACB8RKA1_9AGAM</name>
<organism evidence="1 2">
    <name type="scientific">Auriscalpium vulgare</name>
    <dbReference type="NCBI Taxonomy" id="40419"/>
    <lineage>
        <taxon>Eukaryota</taxon>
        <taxon>Fungi</taxon>
        <taxon>Dikarya</taxon>
        <taxon>Basidiomycota</taxon>
        <taxon>Agaricomycotina</taxon>
        <taxon>Agaricomycetes</taxon>
        <taxon>Russulales</taxon>
        <taxon>Auriscalpiaceae</taxon>
        <taxon>Auriscalpium</taxon>
    </lineage>
</organism>
<evidence type="ECO:0000313" key="2">
    <source>
        <dbReference type="Proteomes" id="UP000814033"/>
    </source>
</evidence>
<protein>
    <submittedName>
        <fullName evidence="1">Uncharacterized protein</fullName>
    </submittedName>
</protein>
<reference evidence="1" key="1">
    <citation type="submission" date="2021-02" db="EMBL/GenBank/DDBJ databases">
        <authorList>
            <consortium name="DOE Joint Genome Institute"/>
            <person name="Ahrendt S."/>
            <person name="Looney B.P."/>
            <person name="Miyauchi S."/>
            <person name="Morin E."/>
            <person name="Drula E."/>
            <person name="Courty P.E."/>
            <person name="Chicoki N."/>
            <person name="Fauchery L."/>
            <person name="Kohler A."/>
            <person name="Kuo A."/>
            <person name="Labutti K."/>
            <person name="Pangilinan J."/>
            <person name="Lipzen A."/>
            <person name="Riley R."/>
            <person name="Andreopoulos W."/>
            <person name="He G."/>
            <person name="Johnson J."/>
            <person name="Barry K.W."/>
            <person name="Grigoriev I.V."/>
            <person name="Nagy L."/>
            <person name="Hibbett D."/>
            <person name="Henrissat B."/>
            <person name="Matheny P.B."/>
            <person name="Labbe J."/>
            <person name="Martin F."/>
        </authorList>
    </citation>
    <scope>NUCLEOTIDE SEQUENCE</scope>
    <source>
        <strain evidence="1">FP105234-sp</strain>
    </source>
</reference>
<dbReference type="Proteomes" id="UP000814033">
    <property type="component" value="Unassembled WGS sequence"/>
</dbReference>
<sequence>MSHIWYAFAKPKTRPWMELTAAEDDPDWSKILDAILYSWAMLMRQKSMPTSDSDFAHDPLYDATATDKMPQQHLALSASGIAGDACFRNYEPPTLSSMSSDQILRKRRNICMLRPRMQPPADERPDNAPTRHSGAPLHTKRCLGILEPVFL</sequence>
<proteinExistence type="predicted"/>
<evidence type="ECO:0000313" key="1">
    <source>
        <dbReference type="EMBL" id="KAI0044621.1"/>
    </source>
</evidence>
<reference evidence="1" key="2">
    <citation type="journal article" date="2022" name="New Phytol.">
        <title>Evolutionary transition to the ectomycorrhizal habit in the genomes of a hyperdiverse lineage of mushroom-forming fungi.</title>
        <authorList>
            <person name="Looney B."/>
            <person name="Miyauchi S."/>
            <person name="Morin E."/>
            <person name="Drula E."/>
            <person name="Courty P.E."/>
            <person name="Kohler A."/>
            <person name="Kuo A."/>
            <person name="LaButti K."/>
            <person name="Pangilinan J."/>
            <person name="Lipzen A."/>
            <person name="Riley R."/>
            <person name="Andreopoulos W."/>
            <person name="He G."/>
            <person name="Johnson J."/>
            <person name="Nolan M."/>
            <person name="Tritt A."/>
            <person name="Barry K.W."/>
            <person name="Grigoriev I.V."/>
            <person name="Nagy L.G."/>
            <person name="Hibbett D."/>
            <person name="Henrissat B."/>
            <person name="Matheny P.B."/>
            <person name="Labbe J."/>
            <person name="Martin F.M."/>
        </authorList>
    </citation>
    <scope>NUCLEOTIDE SEQUENCE</scope>
    <source>
        <strain evidence="1">FP105234-sp</strain>
    </source>
</reference>
<accession>A0ACB8RKA1</accession>
<gene>
    <name evidence="1" type="ORF">FA95DRAFT_1562082</name>
</gene>